<dbReference type="InterPro" id="IPR005814">
    <property type="entry name" value="Aminotrans_3"/>
</dbReference>
<feature type="non-terminal residue" evidence="2">
    <location>
        <position position="119"/>
    </location>
</feature>
<dbReference type="SUPFAM" id="SSF53383">
    <property type="entry name" value="PLP-dependent transferases"/>
    <property type="match status" value="1"/>
</dbReference>
<proteinExistence type="predicted"/>
<reference evidence="2" key="1">
    <citation type="journal article" date="2014" name="Front. Microbiol.">
        <title>High frequency of phylogenetically diverse reductive dehalogenase-homologous genes in deep subseafloor sedimentary metagenomes.</title>
        <authorList>
            <person name="Kawai M."/>
            <person name="Futagami T."/>
            <person name="Toyoda A."/>
            <person name="Takaki Y."/>
            <person name="Nishi S."/>
            <person name="Hori S."/>
            <person name="Arai W."/>
            <person name="Tsubouchi T."/>
            <person name="Morono Y."/>
            <person name="Uchiyama I."/>
            <person name="Ito T."/>
            <person name="Fujiyama A."/>
            <person name="Inagaki F."/>
            <person name="Takami H."/>
        </authorList>
    </citation>
    <scope>NUCLEOTIDE SEQUENCE</scope>
    <source>
        <strain evidence="2">Expedition CK06-06</strain>
    </source>
</reference>
<dbReference type="Gene3D" id="3.90.1150.10">
    <property type="entry name" value="Aspartate Aminotransferase, domain 1"/>
    <property type="match status" value="1"/>
</dbReference>
<dbReference type="EMBL" id="BART01026754">
    <property type="protein sequence ID" value="GAH00693.1"/>
    <property type="molecule type" value="Genomic_DNA"/>
</dbReference>
<sequence length="119" mass="13650">MNAQQYKELEDQHGANIYHPLDVVISRGEGVWVYDIQGNRFLDCLSAYSALNQGHVHPHILDAILFGFYCPISDRITFLVTGFIFSFNDWNKLEEFSANLVAEEAIYFEWIITISSVDS</sequence>
<dbReference type="InterPro" id="IPR015424">
    <property type="entry name" value="PyrdxlP-dep_Trfase"/>
</dbReference>
<name>X1DWC5_9ZZZZ</name>
<evidence type="ECO:0000256" key="1">
    <source>
        <dbReference type="ARBA" id="ARBA00001933"/>
    </source>
</evidence>
<dbReference type="GO" id="GO:0042802">
    <property type="term" value="F:identical protein binding"/>
    <property type="evidence" value="ECO:0007669"/>
    <property type="project" value="TreeGrafter"/>
</dbReference>
<gene>
    <name evidence="2" type="ORF">S01H4_47617</name>
</gene>
<comment type="caution">
    <text evidence="2">The sequence shown here is derived from an EMBL/GenBank/DDBJ whole genome shotgun (WGS) entry which is preliminary data.</text>
</comment>
<dbReference type="PANTHER" id="PTHR11986">
    <property type="entry name" value="AMINOTRANSFERASE CLASS III"/>
    <property type="match status" value="1"/>
</dbReference>
<accession>X1DWC5</accession>
<dbReference type="AlphaFoldDB" id="X1DWC5"/>
<dbReference type="PANTHER" id="PTHR11986:SF18">
    <property type="entry name" value="ORNITHINE AMINOTRANSFERASE, MITOCHONDRIAL"/>
    <property type="match status" value="1"/>
</dbReference>
<evidence type="ECO:0000313" key="2">
    <source>
        <dbReference type="EMBL" id="GAH00693.1"/>
    </source>
</evidence>
<organism evidence="2">
    <name type="scientific">marine sediment metagenome</name>
    <dbReference type="NCBI Taxonomy" id="412755"/>
    <lineage>
        <taxon>unclassified sequences</taxon>
        <taxon>metagenomes</taxon>
        <taxon>ecological metagenomes</taxon>
    </lineage>
</organism>
<dbReference type="InterPro" id="IPR015422">
    <property type="entry name" value="PyrdxlP-dep_Trfase_small"/>
</dbReference>
<dbReference type="GO" id="GO:0008483">
    <property type="term" value="F:transaminase activity"/>
    <property type="evidence" value="ECO:0007669"/>
    <property type="project" value="InterPro"/>
</dbReference>
<evidence type="ECO:0008006" key="3">
    <source>
        <dbReference type="Google" id="ProtNLM"/>
    </source>
</evidence>
<comment type="cofactor">
    <cofactor evidence="1">
        <name>pyridoxal 5'-phosphate</name>
        <dbReference type="ChEBI" id="CHEBI:597326"/>
    </cofactor>
</comment>
<dbReference type="GO" id="GO:0030170">
    <property type="term" value="F:pyridoxal phosphate binding"/>
    <property type="evidence" value="ECO:0007669"/>
    <property type="project" value="InterPro"/>
</dbReference>
<protein>
    <recommendedName>
        <fullName evidence="3">Ornithine aminotransferase</fullName>
    </recommendedName>
</protein>
<dbReference type="InterPro" id="IPR050103">
    <property type="entry name" value="Class-III_PLP-dep_AT"/>
</dbReference>
<dbReference type="Pfam" id="PF00202">
    <property type="entry name" value="Aminotran_3"/>
    <property type="match status" value="1"/>
</dbReference>